<feature type="transmembrane region" description="Helical" evidence="1">
    <location>
        <begin position="12"/>
        <end position="35"/>
    </location>
</feature>
<keyword evidence="3" id="KW-1185">Reference proteome</keyword>
<dbReference type="RefSeq" id="WP_346035601.1">
    <property type="nucleotide sequence ID" value="NZ_BAAALY010000004.1"/>
</dbReference>
<organism evidence="2 3">
    <name type="scientific">Brevibacterium picturae</name>
    <dbReference type="NCBI Taxonomy" id="260553"/>
    <lineage>
        <taxon>Bacteria</taxon>
        <taxon>Bacillati</taxon>
        <taxon>Actinomycetota</taxon>
        <taxon>Actinomycetes</taxon>
        <taxon>Micrococcales</taxon>
        <taxon>Brevibacteriaceae</taxon>
        <taxon>Brevibacterium</taxon>
    </lineage>
</organism>
<evidence type="ECO:0008006" key="4">
    <source>
        <dbReference type="Google" id="ProtNLM"/>
    </source>
</evidence>
<evidence type="ECO:0000313" key="2">
    <source>
        <dbReference type="EMBL" id="GAA1538733.1"/>
    </source>
</evidence>
<comment type="caution">
    <text evidence="2">The sequence shown here is derived from an EMBL/GenBank/DDBJ whole genome shotgun (WGS) entry which is preliminary data.</text>
</comment>
<dbReference type="Proteomes" id="UP001501791">
    <property type="component" value="Unassembled WGS sequence"/>
</dbReference>
<reference evidence="2 3" key="1">
    <citation type="journal article" date="2019" name="Int. J. Syst. Evol. Microbiol.">
        <title>The Global Catalogue of Microorganisms (GCM) 10K type strain sequencing project: providing services to taxonomists for standard genome sequencing and annotation.</title>
        <authorList>
            <consortium name="The Broad Institute Genomics Platform"/>
            <consortium name="The Broad Institute Genome Sequencing Center for Infectious Disease"/>
            <person name="Wu L."/>
            <person name="Ma J."/>
        </authorList>
    </citation>
    <scope>NUCLEOTIDE SEQUENCE [LARGE SCALE GENOMIC DNA]</scope>
    <source>
        <strain evidence="2 3">JCM 13319</strain>
    </source>
</reference>
<feature type="transmembrane region" description="Helical" evidence="1">
    <location>
        <begin position="55"/>
        <end position="81"/>
    </location>
</feature>
<proteinExistence type="predicted"/>
<accession>A0ABN2BF57</accession>
<keyword evidence="1" id="KW-1133">Transmembrane helix</keyword>
<protein>
    <recommendedName>
        <fullName evidence="4">DoxX family protein</fullName>
    </recommendedName>
</protein>
<feature type="transmembrane region" description="Helical" evidence="1">
    <location>
        <begin position="88"/>
        <end position="108"/>
    </location>
</feature>
<dbReference type="EMBL" id="BAAALY010000004">
    <property type="protein sequence ID" value="GAA1538733.1"/>
    <property type="molecule type" value="Genomic_DNA"/>
</dbReference>
<name>A0ABN2BF57_9MICO</name>
<feature type="transmembrane region" description="Helical" evidence="1">
    <location>
        <begin position="163"/>
        <end position="183"/>
    </location>
</feature>
<evidence type="ECO:0000313" key="3">
    <source>
        <dbReference type="Proteomes" id="UP001501791"/>
    </source>
</evidence>
<keyword evidence="1" id="KW-0812">Transmembrane</keyword>
<evidence type="ECO:0000256" key="1">
    <source>
        <dbReference type="SAM" id="Phobius"/>
    </source>
</evidence>
<gene>
    <name evidence="2" type="ORF">GCM10009691_12310</name>
</gene>
<feature type="transmembrane region" description="Helical" evidence="1">
    <location>
        <begin position="114"/>
        <end position="131"/>
    </location>
</feature>
<keyword evidence="1" id="KW-0472">Membrane</keyword>
<sequence length="321" mass="35461">MIALRVLWAGHWLLRLWLAGYLLIYGWSKVFLMQMGQADYADALIQYGEMSPMGLLWRFMAFSPALQILAGAAEVAAAAFLLFRRTAWLGALLAALDMAVVFLLNLTFDVPVKHLSGIMALAGIILLLPNLPRLCRFLVGKPTGAPVAGWISRNRIFLAITRWTSPLLAIAMLVGSGAVLVNMTDWGRFDEPSEIAGVYRVSGEGRSDFSDSQLTQAAFGQLTKDGTAAVSLRYSDGSLQEGTYSMDSDNEVTLKLYAKQEGSQGLDRDYVHEATLALSTDESGEVRLTGQSLDTTLKPDPERRYLFDRDFSWEPRVPINR</sequence>